<gene>
    <name evidence="3" type="ORF">QJS64_19255</name>
</gene>
<dbReference type="Gene3D" id="1.10.260.40">
    <property type="entry name" value="lambda repressor-like DNA-binding domains"/>
    <property type="match status" value="1"/>
</dbReference>
<keyword evidence="4" id="KW-1185">Reference proteome</keyword>
<organism evidence="3 4">
    <name type="scientific">Paraclostridium bifermentans</name>
    <name type="common">Clostridium bifermentans</name>
    <dbReference type="NCBI Taxonomy" id="1490"/>
    <lineage>
        <taxon>Bacteria</taxon>
        <taxon>Bacillati</taxon>
        <taxon>Bacillota</taxon>
        <taxon>Clostridia</taxon>
        <taxon>Peptostreptococcales</taxon>
        <taxon>Peptostreptococcaceae</taxon>
        <taxon>Paraclostridium</taxon>
    </lineage>
</organism>
<name>A0ABY8R955_PARBF</name>
<dbReference type="Pfam" id="PF12844">
    <property type="entry name" value="HTH_19"/>
    <property type="match status" value="1"/>
</dbReference>
<evidence type="ECO:0000313" key="4">
    <source>
        <dbReference type="Proteomes" id="UP001239169"/>
    </source>
</evidence>
<dbReference type="EMBL" id="CP124686">
    <property type="protein sequence ID" value="WGX77406.1"/>
    <property type="molecule type" value="Genomic_DNA"/>
</dbReference>
<keyword evidence="3" id="KW-0614">Plasmid</keyword>
<dbReference type="PROSITE" id="PS50943">
    <property type="entry name" value="HTH_CROC1"/>
    <property type="match status" value="1"/>
</dbReference>
<accession>A0ABY8R955</accession>
<evidence type="ECO:0000313" key="3">
    <source>
        <dbReference type="EMBL" id="WGX77406.1"/>
    </source>
</evidence>
<geneLocation type="plasmid" evidence="3 4">
    <name>unnamed1</name>
</geneLocation>
<evidence type="ECO:0000259" key="2">
    <source>
        <dbReference type="PROSITE" id="PS50943"/>
    </source>
</evidence>
<reference evidence="3 4" key="1">
    <citation type="submission" date="2023-04" db="EMBL/GenBank/DDBJ databases">
        <title>Bacteria Genome Submission.</title>
        <authorList>
            <person name="Isaac P."/>
        </authorList>
    </citation>
    <scope>NUCLEOTIDE SEQUENCE [LARGE SCALE GENOMIC DNA]</scope>
    <source>
        <strain evidence="3 4">SampleS7P1</strain>
        <plasmid evidence="3 4">unnamed1</plasmid>
    </source>
</reference>
<dbReference type="PANTHER" id="PTHR46558:SF11">
    <property type="entry name" value="HTH-TYPE TRANSCRIPTIONAL REGULATOR XRE"/>
    <property type="match status" value="1"/>
</dbReference>
<evidence type="ECO:0000256" key="1">
    <source>
        <dbReference type="ARBA" id="ARBA00023125"/>
    </source>
</evidence>
<keyword evidence="1" id="KW-0238">DNA-binding</keyword>
<protein>
    <submittedName>
        <fullName evidence="3">Helix-turn-helix transcriptional regulator</fullName>
    </submittedName>
</protein>
<dbReference type="SUPFAM" id="SSF47413">
    <property type="entry name" value="lambda repressor-like DNA-binding domains"/>
    <property type="match status" value="1"/>
</dbReference>
<dbReference type="InterPro" id="IPR001387">
    <property type="entry name" value="Cro/C1-type_HTH"/>
</dbReference>
<dbReference type="Proteomes" id="UP001239169">
    <property type="component" value="Plasmid unnamed1"/>
</dbReference>
<dbReference type="CDD" id="cd00093">
    <property type="entry name" value="HTH_XRE"/>
    <property type="match status" value="1"/>
</dbReference>
<feature type="domain" description="HTH cro/C1-type" evidence="2">
    <location>
        <begin position="16"/>
        <end position="71"/>
    </location>
</feature>
<dbReference type="PANTHER" id="PTHR46558">
    <property type="entry name" value="TRACRIPTIONAL REGULATORY PROTEIN-RELATED-RELATED"/>
    <property type="match status" value="1"/>
</dbReference>
<dbReference type="InterPro" id="IPR010982">
    <property type="entry name" value="Lambda_DNA-bd_dom_sf"/>
</dbReference>
<proteinExistence type="predicted"/>
<dbReference type="SMART" id="SM00530">
    <property type="entry name" value="HTH_XRE"/>
    <property type="match status" value="1"/>
</dbReference>
<sequence length="82" mass="9539">MDKVKEKKEYTVNSRIKKLRDEYLNLTQQEFADAIGLQRNTISVNENGGRNFSKSSLNRIAEKFNVNLDWLETGEGEVFKKI</sequence>